<dbReference type="HOGENOM" id="CLU_3351347_0_0_1"/>
<dbReference type="InParanoid" id="A7EBW9"/>
<dbReference type="Proteomes" id="UP000001312">
    <property type="component" value="Unassembled WGS sequence"/>
</dbReference>
<dbReference type="GeneID" id="5492869"/>
<dbReference type="RefSeq" id="XP_001596585.1">
    <property type="nucleotide sequence ID" value="XM_001596535.1"/>
</dbReference>
<reference evidence="2" key="1">
    <citation type="journal article" date="2011" name="PLoS Genet.">
        <title>Genomic analysis of the necrotrophic fungal pathogens Sclerotinia sclerotiorum and Botrytis cinerea.</title>
        <authorList>
            <person name="Amselem J."/>
            <person name="Cuomo C.A."/>
            <person name="van Kan J.A."/>
            <person name="Viaud M."/>
            <person name="Benito E.P."/>
            <person name="Couloux A."/>
            <person name="Coutinho P.M."/>
            <person name="de Vries R.P."/>
            <person name="Dyer P.S."/>
            <person name="Fillinger S."/>
            <person name="Fournier E."/>
            <person name="Gout L."/>
            <person name="Hahn M."/>
            <person name="Kohn L."/>
            <person name="Lapalu N."/>
            <person name="Plummer K.M."/>
            <person name="Pradier J.M."/>
            <person name="Quevillon E."/>
            <person name="Sharon A."/>
            <person name="Simon A."/>
            <person name="ten Have A."/>
            <person name="Tudzynski B."/>
            <person name="Tudzynski P."/>
            <person name="Wincker P."/>
            <person name="Andrew M."/>
            <person name="Anthouard V."/>
            <person name="Beever R.E."/>
            <person name="Beffa R."/>
            <person name="Benoit I."/>
            <person name="Bouzid O."/>
            <person name="Brault B."/>
            <person name="Chen Z."/>
            <person name="Choquer M."/>
            <person name="Collemare J."/>
            <person name="Cotton P."/>
            <person name="Danchin E.G."/>
            <person name="Da Silva C."/>
            <person name="Gautier A."/>
            <person name="Giraud C."/>
            <person name="Giraud T."/>
            <person name="Gonzalez C."/>
            <person name="Grossetete S."/>
            <person name="Guldener U."/>
            <person name="Henrissat B."/>
            <person name="Howlett B.J."/>
            <person name="Kodira C."/>
            <person name="Kretschmer M."/>
            <person name="Lappartient A."/>
            <person name="Leroch M."/>
            <person name="Levis C."/>
            <person name="Mauceli E."/>
            <person name="Neuveglise C."/>
            <person name="Oeser B."/>
            <person name="Pearson M."/>
            <person name="Poulain J."/>
            <person name="Poussereau N."/>
            <person name="Quesneville H."/>
            <person name="Rascle C."/>
            <person name="Schumacher J."/>
            <person name="Segurens B."/>
            <person name="Sexton A."/>
            <person name="Silva E."/>
            <person name="Sirven C."/>
            <person name="Soanes D.M."/>
            <person name="Talbot N.J."/>
            <person name="Templeton M."/>
            <person name="Yandava C."/>
            <person name="Yarden O."/>
            <person name="Zeng Q."/>
            <person name="Rollins J.A."/>
            <person name="Lebrun M.H."/>
            <person name="Dickman M."/>
        </authorList>
    </citation>
    <scope>NUCLEOTIDE SEQUENCE [LARGE SCALE GENOMIC DNA]</scope>
    <source>
        <strain evidence="2">ATCC 18683 / 1980 / Ss-1</strain>
    </source>
</reference>
<accession>A7EBW9</accession>
<sequence length="37" mass="4379">MTLSKRTIRFQKMVTRSIVDSDNRALEADLQRVSRKK</sequence>
<gene>
    <name evidence="1" type="ORF">SS1G_02805</name>
</gene>
<dbReference type="KEGG" id="ssl:SS1G_02805"/>
<evidence type="ECO:0000313" key="1">
    <source>
        <dbReference type="EMBL" id="EDN99947.1"/>
    </source>
</evidence>
<keyword evidence="2" id="KW-1185">Reference proteome</keyword>
<dbReference type="AlphaFoldDB" id="A7EBW9"/>
<dbReference type="EMBL" id="CH476623">
    <property type="protein sequence ID" value="EDN99947.1"/>
    <property type="molecule type" value="Genomic_DNA"/>
</dbReference>
<name>A7EBW9_SCLS1</name>
<proteinExistence type="predicted"/>
<protein>
    <submittedName>
        <fullName evidence="1">Uncharacterized protein</fullName>
    </submittedName>
</protein>
<evidence type="ECO:0000313" key="2">
    <source>
        <dbReference type="Proteomes" id="UP000001312"/>
    </source>
</evidence>
<organism evidence="1 2">
    <name type="scientific">Sclerotinia sclerotiorum (strain ATCC 18683 / 1980 / Ss-1)</name>
    <name type="common">White mold</name>
    <name type="synonym">Whetzelinia sclerotiorum</name>
    <dbReference type="NCBI Taxonomy" id="665079"/>
    <lineage>
        <taxon>Eukaryota</taxon>
        <taxon>Fungi</taxon>
        <taxon>Dikarya</taxon>
        <taxon>Ascomycota</taxon>
        <taxon>Pezizomycotina</taxon>
        <taxon>Leotiomycetes</taxon>
        <taxon>Helotiales</taxon>
        <taxon>Sclerotiniaceae</taxon>
        <taxon>Sclerotinia</taxon>
    </lineage>
</organism>